<dbReference type="SUPFAM" id="SSF53756">
    <property type="entry name" value="UDP-Glycosyltransferase/glycogen phosphorylase"/>
    <property type="match status" value="1"/>
</dbReference>
<protein>
    <recommendedName>
        <fullName evidence="3">Glycosyl transferase family 28 C-terminal domain-containing protein</fullName>
    </recommendedName>
</protein>
<accession>A0A0G0EF07</accession>
<dbReference type="PATRIC" id="fig|1618761.3.peg.654"/>
<evidence type="ECO:0000313" key="1">
    <source>
        <dbReference type="EMBL" id="KKP65962.1"/>
    </source>
</evidence>
<evidence type="ECO:0000313" key="2">
    <source>
        <dbReference type="Proteomes" id="UP000034952"/>
    </source>
</evidence>
<dbReference type="EMBL" id="LBPY01000015">
    <property type="protein sequence ID" value="KKP65962.1"/>
    <property type="molecule type" value="Genomic_DNA"/>
</dbReference>
<reference evidence="1 2" key="1">
    <citation type="journal article" date="2015" name="Nature">
        <title>rRNA introns, odd ribosomes, and small enigmatic genomes across a large radiation of phyla.</title>
        <authorList>
            <person name="Brown C.T."/>
            <person name="Hug L.A."/>
            <person name="Thomas B.C."/>
            <person name="Sharon I."/>
            <person name="Castelle C.J."/>
            <person name="Singh A."/>
            <person name="Wilkins M.J."/>
            <person name="Williams K.H."/>
            <person name="Banfield J.F."/>
        </authorList>
    </citation>
    <scope>NUCLEOTIDE SEQUENCE [LARGE SCALE GENOMIC DNA]</scope>
</reference>
<dbReference type="Gene3D" id="3.40.50.2000">
    <property type="entry name" value="Glycogen Phosphorylase B"/>
    <property type="match status" value="1"/>
</dbReference>
<evidence type="ECO:0008006" key="3">
    <source>
        <dbReference type="Google" id="ProtNLM"/>
    </source>
</evidence>
<organism evidence="1 2">
    <name type="scientific">Candidatus Nomurabacteria bacterium GW2011_GWE1_35_16</name>
    <dbReference type="NCBI Taxonomy" id="1618761"/>
    <lineage>
        <taxon>Bacteria</taxon>
        <taxon>Candidatus Nomuraibacteriota</taxon>
    </lineage>
</organism>
<sequence>MKKKLLLNWVYYPPVGHAVEALKIAKGYSLANKNLDVYLLLNANTPTELADACPWIKKTYSISTDEVFKDGEKAKCLQKISKNWDYISTDNRVSRLVKGNDRVELARTQEVLQKIFVAKNSSILPVVHNPKITLPVPTKAKAFVKKFKHRGPMIAIMLGGAKGLRQSPSIEMWLKICLALEQAIPNLKIYFTGIIKSDHHRTFTKDFTLDDVNYLIKHLKNAESAYNIGLWNQISLIKKCDIFLSPHTGFAFLAFVVDTPWLEIATCRWPLYFLNDVPFYSVLPRCNSYPSLDDRTKECDRLLREGKRVACVADNLVEKKIPEIVKGAKLLLDKSFTYHKAIELHLRKIRKDYDTHRFPSFGEAKGINK</sequence>
<comment type="caution">
    <text evidence="1">The sequence shown here is derived from an EMBL/GenBank/DDBJ whole genome shotgun (WGS) entry which is preliminary data.</text>
</comment>
<dbReference type="AlphaFoldDB" id="A0A0G0EF07"/>
<dbReference type="Proteomes" id="UP000034952">
    <property type="component" value="Unassembled WGS sequence"/>
</dbReference>
<name>A0A0G0EF07_9BACT</name>
<gene>
    <name evidence="1" type="ORF">UR64_C0015G0001</name>
</gene>
<proteinExistence type="predicted"/>